<feature type="binding site" evidence="5">
    <location>
        <position position="121"/>
    </location>
    <ligand>
        <name>Mn(2+)</name>
        <dbReference type="ChEBI" id="CHEBI:29035"/>
    </ligand>
</feature>
<evidence type="ECO:0000256" key="5">
    <source>
        <dbReference type="PIRSR" id="PIRSR000349-1"/>
    </source>
</evidence>
<evidence type="ECO:0000259" key="7">
    <source>
        <dbReference type="Pfam" id="PF00081"/>
    </source>
</evidence>
<dbReference type="GO" id="GO:0005737">
    <property type="term" value="C:cytoplasm"/>
    <property type="evidence" value="ECO:0007669"/>
    <property type="project" value="TreeGrafter"/>
</dbReference>
<comment type="caution">
    <text evidence="9">The sequence shown here is derived from an EMBL/GenBank/DDBJ whole genome shotgun (WGS) entry which is preliminary data.</text>
</comment>
<protein>
    <recommendedName>
        <fullName evidence="2 6">Superoxide dismutase</fullName>
        <ecNumber evidence="2 6">1.15.1.1</ecNumber>
    </recommendedName>
</protein>
<name>A0A506PH34_9FLAO</name>
<organism evidence="9 10">
    <name type="scientific">Paucihalobacter ruber</name>
    <dbReference type="NCBI Taxonomy" id="2567861"/>
    <lineage>
        <taxon>Bacteria</taxon>
        <taxon>Pseudomonadati</taxon>
        <taxon>Bacteroidota</taxon>
        <taxon>Flavobacteriia</taxon>
        <taxon>Flavobacteriales</taxon>
        <taxon>Flavobacteriaceae</taxon>
        <taxon>Paucihalobacter</taxon>
    </lineage>
</organism>
<dbReference type="InterPro" id="IPR019832">
    <property type="entry name" value="Mn/Fe_SOD_C"/>
</dbReference>
<evidence type="ECO:0000259" key="8">
    <source>
        <dbReference type="Pfam" id="PF02777"/>
    </source>
</evidence>
<evidence type="ECO:0000256" key="3">
    <source>
        <dbReference type="ARBA" id="ARBA00022723"/>
    </source>
</evidence>
<dbReference type="Gene3D" id="3.55.40.20">
    <property type="entry name" value="Iron/manganese superoxide dismutase, C-terminal domain"/>
    <property type="match status" value="1"/>
</dbReference>
<feature type="binding site" evidence="5">
    <location>
        <position position="206"/>
    </location>
    <ligand>
        <name>Mn(2+)</name>
        <dbReference type="ChEBI" id="CHEBI:29035"/>
    </ligand>
</feature>
<dbReference type="OrthoDB" id="9803125at2"/>
<evidence type="ECO:0000313" key="9">
    <source>
        <dbReference type="EMBL" id="TPV32929.1"/>
    </source>
</evidence>
<dbReference type="PROSITE" id="PS51257">
    <property type="entry name" value="PROKAR_LIPOPROTEIN"/>
    <property type="match status" value="1"/>
</dbReference>
<proteinExistence type="inferred from homology"/>
<dbReference type="InterPro" id="IPR036324">
    <property type="entry name" value="Mn/Fe_SOD_N_sf"/>
</dbReference>
<dbReference type="FunFam" id="1.10.287.990:FF:000001">
    <property type="entry name" value="Superoxide dismutase"/>
    <property type="match status" value="1"/>
</dbReference>
<dbReference type="SUPFAM" id="SSF46609">
    <property type="entry name" value="Fe,Mn superoxide dismutase (SOD), N-terminal domain"/>
    <property type="match status" value="1"/>
</dbReference>
<dbReference type="PROSITE" id="PS00088">
    <property type="entry name" value="SOD_MN"/>
    <property type="match status" value="1"/>
</dbReference>
<sequence>MRKRDFLKLTGITTTGLAIAPSILLSCRDKEGNNQTPISAKSAVAASFELPKLAYGYDAFTDVIDAQTMEIHHSKHHQGYTNNLNNALAENNISGKTIEEILKMNDLPTSIRNNGGGYYNHCLYWDILKPGGAMPEGLGTQITSAFGSAEAMENQLKDAGAKQFGSGWAWLCQDTDKQLFITSTANQDNPLMTFESKQGHPILGIDVWEHAYYLKYQNKRGDYLNNIFSIINWEVVASKMI</sequence>
<comment type="function">
    <text evidence="6">Destroys radicals which are normally produced within the cells and which are toxic to biological systems.</text>
</comment>
<dbReference type="Gene3D" id="1.10.287.990">
    <property type="entry name" value="Fe,Mn superoxide dismutase (SOD) domain"/>
    <property type="match status" value="1"/>
</dbReference>
<feature type="binding site" evidence="5">
    <location>
        <position position="72"/>
    </location>
    <ligand>
        <name>Mn(2+)</name>
        <dbReference type="ChEBI" id="CHEBI:29035"/>
    </ligand>
</feature>
<evidence type="ECO:0000256" key="1">
    <source>
        <dbReference type="ARBA" id="ARBA00008714"/>
    </source>
</evidence>
<feature type="binding site" evidence="5">
    <location>
        <position position="210"/>
    </location>
    <ligand>
        <name>Mn(2+)</name>
        <dbReference type="ChEBI" id="CHEBI:29035"/>
    </ligand>
</feature>
<dbReference type="RefSeq" id="WP_140990676.1">
    <property type="nucleotide sequence ID" value="NZ_VHIQ01000005.1"/>
</dbReference>
<dbReference type="GO" id="GO:0046872">
    <property type="term" value="F:metal ion binding"/>
    <property type="evidence" value="ECO:0007669"/>
    <property type="project" value="UniProtKB-KW"/>
</dbReference>
<dbReference type="InterPro" id="IPR001189">
    <property type="entry name" value="Mn/Fe_SOD"/>
</dbReference>
<evidence type="ECO:0000256" key="2">
    <source>
        <dbReference type="ARBA" id="ARBA00012682"/>
    </source>
</evidence>
<reference evidence="9 10" key="1">
    <citation type="submission" date="2019-06" db="EMBL/GenBank/DDBJ databases">
        <title>Flavobacteriaceae Paucihalobacterium erythroidium CWB-1, complete genome.</title>
        <authorList>
            <person name="Wu S."/>
        </authorList>
    </citation>
    <scope>NUCLEOTIDE SEQUENCE [LARGE SCALE GENOMIC DNA]</scope>
    <source>
        <strain evidence="9 10">CWB-1</strain>
    </source>
</reference>
<dbReference type="PANTHER" id="PTHR43595">
    <property type="entry name" value="37S RIBOSOMAL PROTEIN S26, MITOCHONDRIAL"/>
    <property type="match status" value="1"/>
</dbReference>
<accession>A0A506PH34</accession>
<keyword evidence="3 5" id="KW-0479">Metal-binding</keyword>
<dbReference type="EMBL" id="VHIQ01000005">
    <property type="protein sequence ID" value="TPV32929.1"/>
    <property type="molecule type" value="Genomic_DNA"/>
</dbReference>
<feature type="domain" description="Manganese/iron superoxide dismutase N-terminal" evidence="7">
    <location>
        <begin position="47"/>
        <end position="128"/>
    </location>
</feature>
<keyword evidence="10" id="KW-1185">Reference proteome</keyword>
<dbReference type="EC" id="1.15.1.1" evidence="2 6"/>
<evidence type="ECO:0000256" key="6">
    <source>
        <dbReference type="RuleBase" id="RU000414"/>
    </source>
</evidence>
<comment type="similarity">
    <text evidence="1 6">Belongs to the iron/manganese superoxide dismutase family.</text>
</comment>
<evidence type="ECO:0000313" key="10">
    <source>
        <dbReference type="Proteomes" id="UP000317332"/>
    </source>
</evidence>
<dbReference type="Pfam" id="PF02777">
    <property type="entry name" value="Sod_Fe_C"/>
    <property type="match status" value="1"/>
</dbReference>
<dbReference type="SUPFAM" id="SSF54719">
    <property type="entry name" value="Fe,Mn superoxide dismutase (SOD), C-terminal domain"/>
    <property type="match status" value="1"/>
</dbReference>
<dbReference type="InterPro" id="IPR019833">
    <property type="entry name" value="Mn/Fe_SOD_BS"/>
</dbReference>
<keyword evidence="4 6" id="KW-0560">Oxidoreductase</keyword>
<dbReference type="Proteomes" id="UP000317332">
    <property type="component" value="Unassembled WGS sequence"/>
</dbReference>
<dbReference type="GO" id="GO:0004784">
    <property type="term" value="F:superoxide dismutase activity"/>
    <property type="evidence" value="ECO:0007669"/>
    <property type="project" value="UniProtKB-EC"/>
</dbReference>
<feature type="domain" description="Manganese/iron superoxide dismutase C-terminal" evidence="8">
    <location>
        <begin position="138"/>
        <end position="238"/>
    </location>
</feature>
<dbReference type="Pfam" id="PF00081">
    <property type="entry name" value="Sod_Fe_N"/>
    <property type="match status" value="1"/>
</dbReference>
<dbReference type="PANTHER" id="PTHR43595:SF2">
    <property type="entry name" value="SMALL RIBOSOMAL SUBUNIT PROTEIN MS42"/>
    <property type="match status" value="1"/>
</dbReference>
<gene>
    <name evidence="9" type="ORF">FJ651_11540</name>
</gene>
<comment type="catalytic activity">
    <reaction evidence="6">
        <text>2 superoxide + 2 H(+) = H2O2 + O2</text>
        <dbReference type="Rhea" id="RHEA:20696"/>
        <dbReference type="ChEBI" id="CHEBI:15378"/>
        <dbReference type="ChEBI" id="CHEBI:15379"/>
        <dbReference type="ChEBI" id="CHEBI:16240"/>
        <dbReference type="ChEBI" id="CHEBI:18421"/>
        <dbReference type="EC" id="1.15.1.1"/>
    </reaction>
</comment>
<dbReference type="PRINTS" id="PR01703">
    <property type="entry name" value="MNSODISMTASE"/>
</dbReference>
<evidence type="ECO:0000256" key="4">
    <source>
        <dbReference type="ARBA" id="ARBA00023002"/>
    </source>
</evidence>
<dbReference type="PIRSF" id="PIRSF000349">
    <property type="entry name" value="SODismutase"/>
    <property type="match status" value="1"/>
</dbReference>
<dbReference type="InterPro" id="IPR019831">
    <property type="entry name" value="Mn/Fe_SOD_N"/>
</dbReference>
<dbReference type="AlphaFoldDB" id="A0A506PH34"/>
<dbReference type="InterPro" id="IPR036314">
    <property type="entry name" value="SOD_C_sf"/>
</dbReference>